<dbReference type="Gene3D" id="3.20.20.100">
    <property type="entry name" value="NADP-dependent oxidoreductase domain"/>
    <property type="match status" value="1"/>
</dbReference>
<evidence type="ECO:0000256" key="2">
    <source>
        <dbReference type="ARBA" id="ARBA00022857"/>
    </source>
</evidence>
<dbReference type="PANTHER" id="PTHR11732">
    <property type="entry name" value="ALDO/KETO REDUCTASE"/>
    <property type="match status" value="1"/>
</dbReference>
<dbReference type="InterPro" id="IPR023210">
    <property type="entry name" value="NADP_OxRdtase_dom"/>
</dbReference>
<comment type="similarity">
    <text evidence="1">Belongs to the aldo/keto reductase family.</text>
</comment>
<dbReference type="PROSITE" id="PS00062">
    <property type="entry name" value="ALDOKETO_REDUCTASE_2"/>
    <property type="match status" value="1"/>
</dbReference>
<feature type="domain" description="NADP-dependent oxidoreductase" evidence="7">
    <location>
        <begin position="4"/>
        <end position="281"/>
    </location>
</feature>
<dbReference type="PROSITE" id="PS00063">
    <property type="entry name" value="ALDOKETO_REDUCTASE_3"/>
    <property type="match status" value="1"/>
</dbReference>
<keyword evidence="3" id="KW-0560">Oxidoreductase</keyword>
<keyword evidence="2" id="KW-0521">NADP</keyword>
<dbReference type="PIRSF" id="PIRSF000097">
    <property type="entry name" value="AKR"/>
    <property type="match status" value="1"/>
</dbReference>
<evidence type="ECO:0000256" key="3">
    <source>
        <dbReference type="ARBA" id="ARBA00023002"/>
    </source>
</evidence>
<dbReference type="InterPro" id="IPR020471">
    <property type="entry name" value="AKR"/>
</dbReference>
<evidence type="ECO:0000256" key="1">
    <source>
        <dbReference type="ARBA" id="ARBA00007905"/>
    </source>
</evidence>
<evidence type="ECO:0000256" key="5">
    <source>
        <dbReference type="PIRSR" id="PIRSR000097-2"/>
    </source>
</evidence>
<dbReference type="SUPFAM" id="SSF51430">
    <property type="entry name" value="NAD(P)-linked oxidoreductase"/>
    <property type="match status" value="1"/>
</dbReference>
<evidence type="ECO:0000256" key="6">
    <source>
        <dbReference type="PIRSR" id="PIRSR000097-3"/>
    </source>
</evidence>
<organism evidence="8 9">
    <name type="scientific">Aromia moschata</name>
    <dbReference type="NCBI Taxonomy" id="1265417"/>
    <lineage>
        <taxon>Eukaryota</taxon>
        <taxon>Metazoa</taxon>
        <taxon>Ecdysozoa</taxon>
        <taxon>Arthropoda</taxon>
        <taxon>Hexapoda</taxon>
        <taxon>Insecta</taxon>
        <taxon>Pterygota</taxon>
        <taxon>Neoptera</taxon>
        <taxon>Endopterygota</taxon>
        <taxon>Coleoptera</taxon>
        <taxon>Polyphaga</taxon>
        <taxon>Cucujiformia</taxon>
        <taxon>Chrysomeloidea</taxon>
        <taxon>Cerambycidae</taxon>
        <taxon>Cerambycinae</taxon>
        <taxon>Callichromatini</taxon>
        <taxon>Aromia</taxon>
    </lineage>
</organism>
<sequence>MPAIGIGTWQCTDESELEKALDAALEIGYRHIDTAFVYENEKVVGKVINQWISSGKLKRNDLFVTTKLPPCGGHPDRVELFMKKSLENLQLDYVDLYLIHVPVATRYDEVKIETMEPIETDHIAIWKAMEKQVDAGRTKAIGISNFNVKQIDRILKSKPRIKPSCLQVELHVYMQQRELVNFCHQNGIVVVAYSPLGSPGYNKFLSAFGTERQLPDMLHDPVITRIAKSHKKSNAQVMLRYLLQKNIVAIPKSVTPARIKENIDVFDFELSAKELKELDALEVGEDARIVNFQVFKAFPEHPEFPWPSPKK</sequence>
<evidence type="ECO:0000259" key="7">
    <source>
        <dbReference type="Pfam" id="PF00248"/>
    </source>
</evidence>
<evidence type="ECO:0000256" key="4">
    <source>
        <dbReference type="PIRSR" id="PIRSR000097-1"/>
    </source>
</evidence>
<feature type="site" description="Lowers pKa of active site Tyr" evidence="6">
    <location>
        <position position="67"/>
    </location>
</feature>
<name>A0AAV8XEG0_9CUCU</name>
<evidence type="ECO:0000313" key="8">
    <source>
        <dbReference type="EMBL" id="KAJ8936794.1"/>
    </source>
</evidence>
<gene>
    <name evidence="8" type="ORF">NQ318_021936</name>
</gene>
<dbReference type="InterPro" id="IPR036812">
    <property type="entry name" value="NAD(P)_OxRdtase_dom_sf"/>
</dbReference>
<keyword evidence="9" id="KW-1185">Reference proteome</keyword>
<feature type="binding site" evidence="5">
    <location>
        <position position="100"/>
    </location>
    <ligand>
        <name>substrate</name>
    </ligand>
</feature>
<proteinExistence type="inferred from homology"/>
<comment type="caution">
    <text evidence="8">The sequence shown here is derived from an EMBL/GenBank/DDBJ whole genome shotgun (WGS) entry which is preliminary data.</text>
</comment>
<dbReference type="InterPro" id="IPR018170">
    <property type="entry name" value="Aldo/ket_reductase_CS"/>
</dbReference>
<protein>
    <recommendedName>
        <fullName evidence="7">NADP-dependent oxidoreductase domain-containing protein</fullName>
    </recommendedName>
</protein>
<feature type="active site" description="Proton donor" evidence="4">
    <location>
        <position position="38"/>
    </location>
</feature>
<dbReference type="Pfam" id="PF00248">
    <property type="entry name" value="Aldo_ket_red"/>
    <property type="match status" value="1"/>
</dbReference>
<dbReference type="AlphaFoldDB" id="A0AAV8XEG0"/>
<dbReference type="EMBL" id="JAPWTK010000711">
    <property type="protein sequence ID" value="KAJ8936794.1"/>
    <property type="molecule type" value="Genomic_DNA"/>
</dbReference>
<dbReference type="GO" id="GO:0016491">
    <property type="term" value="F:oxidoreductase activity"/>
    <property type="evidence" value="ECO:0007669"/>
    <property type="project" value="UniProtKB-KW"/>
</dbReference>
<accession>A0AAV8XEG0</accession>
<dbReference type="FunFam" id="3.20.20.100:FF:000006">
    <property type="entry name" value="Aldo-keto reductase family 1 member A1"/>
    <property type="match status" value="1"/>
</dbReference>
<dbReference type="PRINTS" id="PR00069">
    <property type="entry name" value="ALDKETRDTASE"/>
</dbReference>
<dbReference type="PROSITE" id="PS00798">
    <property type="entry name" value="ALDOKETO_REDUCTASE_1"/>
    <property type="match status" value="1"/>
</dbReference>
<reference evidence="8" key="1">
    <citation type="journal article" date="2023" name="Insect Mol. Biol.">
        <title>Genome sequencing provides insights into the evolution of gene families encoding plant cell wall-degrading enzymes in longhorned beetles.</title>
        <authorList>
            <person name="Shin N.R."/>
            <person name="Okamura Y."/>
            <person name="Kirsch R."/>
            <person name="Pauchet Y."/>
        </authorList>
    </citation>
    <scope>NUCLEOTIDE SEQUENCE</scope>
    <source>
        <strain evidence="8">AMC_N1</strain>
    </source>
</reference>
<dbReference type="Proteomes" id="UP001162162">
    <property type="component" value="Unassembled WGS sequence"/>
</dbReference>
<evidence type="ECO:0000313" key="9">
    <source>
        <dbReference type="Proteomes" id="UP001162162"/>
    </source>
</evidence>